<name>A0A0E3KYI9_METTT</name>
<protein>
    <recommendedName>
        <fullName evidence="10">Site-specific recombinase XerD</fullName>
    </recommendedName>
</protein>
<dbReference type="OrthoDB" id="142712at2157"/>
<organism evidence="8 9">
    <name type="scientific">Methanosarcina thermophila (strain ATCC 43570 / DSM 1825 / OCM 12 / VKM B-1830 / TM-1)</name>
    <dbReference type="NCBI Taxonomy" id="523844"/>
    <lineage>
        <taxon>Archaea</taxon>
        <taxon>Methanobacteriati</taxon>
        <taxon>Methanobacteriota</taxon>
        <taxon>Stenosarchaea group</taxon>
        <taxon>Methanomicrobia</taxon>
        <taxon>Methanosarcinales</taxon>
        <taxon>Methanosarcinaceae</taxon>
        <taxon>Methanosarcina</taxon>
    </lineage>
</organism>
<dbReference type="GeneID" id="24847813"/>
<dbReference type="InterPro" id="IPR010998">
    <property type="entry name" value="Integrase_recombinase_N"/>
</dbReference>
<evidence type="ECO:0000256" key="4">
    <source>
        <dbReference type="PROSITE-ProRule" id="PRU01248"/>
    </source>
</evidence>
<evidence type="ECO:0000313" key="9">
    <source>
        <dbReference type="Proteomes" id="UP000066529"/>
    </source>
</evidence>
<evidence type="ECO:0000256" key="3">
    <source>
        <dbReference type="ARBA" id="ARBA00023172"/>
    </source>
</evidence>
<dbReference type="KEGG" id="mthr:MSTHT_0895"/>
<reference evidence="8 9" key="1">
    <citation type="submission" date="2014-07" db="EMBL/GenBank/DDBJ databases">
        <title>Methanogenic archaea and the global carbon cycle.</title>
        <authorList>
            <person name="Henriksen J.R."/>
            <person name="Luke J."/>
            <person name="Reinhart S."/>
            <person name="Benedict M.N."/>
            <person name="Youngblut N.D."/>
            <person name="Metcalf M.E."/>
            <person name="Whitaker R.J."/>
            <person name="Metcalf W.W."/>
        </authorList>
    </citation>
    <scope>NUCLEOTIDE SEQUENCE [LARGE SCALE GENOMIC DNA]</scope>
    <source>
        <strain evidence="9">ATCC 43570 / DSM 1825 / OCM 12 / VKM B-1830 / TM-1</strain>
    </source>
</reference>
<sequence>MKSLFDKWLGAVAKSDNTKRNYSHAIKAFCEFVDKAPDQLIIEAEKEIKEGLLTRERSVSDYVPDFIEHLESKNLAPNTIRGYIMAIQSFYNYYDIQFPKQRNLESIVLESNVEIPSKNDVQKILKVCDPLEKAIVLVGASGGLSSNEIINLKVGTFKDGYDSTTGITTLKIRRGKTKTDFITFLTPEASQAVNDYLEFRDRKSDSTDIRKQRQLQKQHVYSDNDYLFIGRTIPNEWLEKRDERLRKLERNSFLKIYRMLNEKARKSTPKGTWNIIRSHNLRKYYDSALLNAGCDSFFVEFTMGHKIDRTKAAYFRSDPTSLAKIYGKYVPYLTIQKEADISESPEYLRIKQENQILQAETARHVVERSELQELKAEIERIKESQEITEITLELQKKDPEFLNAVMEALKAMKN</sequence>
<dbReference type="GO" id="GO:0006310">
    <property type="term" value="P:DNA recombination"/>
    <property type="evidence" value="ECO:0007669"/>
    <property type="project" value="UniProtKB-KW"/>
</dbReference>
<proteinExistence type="predicted"/>
<accession>A0A0E3KYI9</accession>
<dbReference type="RefSeq" id="WP_048166785.1">
    <property type="nucleotide sequence ID" value="NZ_CP009501.1"/>
</dbReference>
<dbReference type="PANTHER" id="PTHR30349:SF41">
    <property type="entry name" value="INTEGRASE_RECOMBINASE PROTEIN MJ0367-RELATED"/>
    <property type="match status" value="1"/>
</dbReference>
<dbReference type="Gene3D" id="1.10.443.10">
    <property type="entry name" value="Intergrase catalytic core"/>
    <property type="match status" value="1"/>
</dbReference>
<evidence type="ECO:0000256" key="1">
    <source>
        <dbReference type="ARBA" id="ARBA00022908"/>
    </source>
</evidence>
<dbReference type="PANTHER" id="PTHR30349">
    <property type="entry name" value="PHAGE INTEGRASE-RELATED"/>
    <property type="match status" value="1"/>
</dbReference>
<dbReference type="STRING" id="523844.MSTHT_0895"/>
<dbReference type="GO" id="GO:0015074">
    <property type="term" value="P:DNA integration"/>
    <property type="evidence" value="ECO:0007669"/>
    <property type="project" value="UniProtKB-KW"/>
</dbReference>
<dbReference type="Gene3D" id="1.10.150.130">
    <property type="match status" value="1"/>
</dbReference>
<dbReference type="HOGENOM" id="CLU_041884_1_0_2"/>
<feature type="domain" description="Core-binding (CB)" evidence="7">
    <location>
        <begin position="1"/>
        <end position="95"/>
    </location>
</feature>
<dbReference type="AlphaFoldDB" id="A0A0E3KYI9"/>
<dbReference type="InterPro" id="IPR050090">
    <property type="entry name" value="Tyrosine_recombinase_XerCD"/>
</dbReference>
<keyword evidence="5" id="KW-0175">Coiled coil</keyword>
<dbReference type="InterPro" id="IPR002104">
    <property type="entry name" value="Integrase_catalytic"/>
</dbReference>
<evidence type="ECO:0000256" key="5">
    <source>
        <dbReference type="SAM" id="Coils"/>
    </source>
</evidence>
<feature type="domain" description="Tyr recombinase" evidence="6">
    <location>
        <begin position="111"/>
        <end position="327"/>
    </location>
</feature>
<dbReference type="PATRIC" id="fig|523844.20.peg.1150"/>
<keyword evidence="2 4" id="KW-0238">DNA-binding</keyword>
<keyword evidence="1" id="KW-0229">DNA integration</keyword>
<feature type="coiled-coil region" evidence="5">
    <location>
        <begin position="357"/>
        <end position="391"/>
    </location>
</feature>
<dbReference type="PROSITE" id="PS51898">
    <property type="entry name" value="TYR_RECOMBINASE"/>
    <property type="match status" value="1"/>
</dbReference>
<evidence type="ECO:0000259" key="6">
    <source>
        <dbReference type="PROSITE" id="PS51898"/>
    </source>
</evidence>
<evidence type="ECO:0000256" key="2">
    <source>
        <dbReference type="ARBA" id="ARBA00023125"/>
    </source>
</evidence>
<dbReference type="SUPFAM" id="SSF56349">
    <property type="entry name" value="DNA breaking-rejoining enzymes"/>
    <property type="match status" value="1"/>
</dbReference>
<evidence type="ECO:0000313" key="8">
    <source>
        <dbReference type="EMBL" id="AKB12653.1"/>
    </source>
</evidence>
<dbReference type="EMBL" id="CP009501">
    <property type="protein sequence ID" value="AKB12653.1"/>
    <property type="molecule type" value="Genomic_DNA"/>
</dbReference>
<evidence type="ECO:0000259" key="7">
    <source>
        <dbReference type="PROSITE" id="PS51900"/>
    </source>
</evidence>
<dbReference type="Pfam" id="PF00589">
    <property type="entry name" value="Phage_integrase"/>
    <property type="match status" value="1"/>
</dbReference>
<dbReference type="InterPro" id="IPR011010">
    <property type="entry name" value="DNA_brk_join_enz"/>
</dbReference>
<dbReference type="InterPro" id="IPR013762">
    <property type="entry name" value="Integrase-like_cat_sf"/>
</dbReference>
<dbReference type="PROSITE" id="PS51900">
    <property type="entry name" value="CB"/>
    <property type="match status" value="1"/>
</dbReference>
<dbReference type="GO" id="GO:0003677">
    <property type="term" value="F:DNA binding"/>
    <property type="evidence" value="ECO:0007669"/>
    <property type="project" value="UniProtKB-UniRule"/>
</dbReference>
<evidence type="ECO:0008006" key="10">
    <source>
        <dbReference type="Google" id="ProtNLM"/>
    </source>
</evidence>
<keyword evidence="3" id="KW-0233">DNA recombination</keyword>
<dbReference type="InterPro" id="IPR044068">
    <property type="entry name" value="CB"/>
</dbReference>
<dbReference type="Proteomes" id="UP000066529">
    <property type="component" value="Chromosome"/>
</dbReference>
<gene>
    <name evidence="8" type="ORF">MSTHT_0895</name>
</gene>